<dbReference type="InterPro" id="IPR001370">
    <property type="entry name" value="BIR_rpt"/>
</dbReference>
<dbReference type="Pfam" id="PF00653">
    <property type="entry name" value="BIR"/>
    <property type="match status" value="2"/>
</dbReference>
<dbReference type="AlphaFoldDB" id="A0A1L8DJA9"/>
<reference evidence="6" key="1">
    <citation type="submission" date="2016-12" db="EMBL/GenBank/DDBJ databases">
        <title>An insight into the sialome and mialome of the sand fly, Nyssomyia neivai.</title>
        <authorList>
            <person name="Sebastian V."/>
            <person name="Goulart T.M."/>
            <person name="Oliveira W."/>
            <person name="Calvo E."/>
            <person name="Oliveira L.F."/>
            <person name="Pinto M.C."/>
            <person name="Rosselino A.M."/>
            <person name="Ribeiro J.M."/>
        </authorList>
    </citation>
    <scope>NUCLEOTIDE SEQUENCE</scope>
</reference>
<organism evidence="6">
    <name type="scientific">Nyssomyia neivai</name>
    <dbReference type="NCBI Taxonomy" id="330878"/>
    <lineage>
        <taxon>Eukaryota</taxon>
        <taxon>Metazoa</taxon>
        <taxon>Ecdysozoa</taxon>
        <taxon>Arthropoda</taxon>
        <taxon>Hexapoda</taxon>
        <taxon>Insecta</taxon>
        <taxon>Pterygota</taxon>
        <taxon>Neoptera</taxon>
        <taxon>Endopterygota</taxon>
        <taxon>Diptera</taxon>
        <taxon>Nematocera</taxon>
        <taxon>Psychodoidea</taxon>
        <taxon>Psychodidae</taxon>
        <taxon>Nyssomyia</taxon>
    </lineage>
</organism>
<evidence type="ECO:0000313" key="6">
    <source>
        <dbReference type="EMBL" id="JAV06536.1"/>
    </source>
</evidence>
<evidence type="ECO:0000256" key="3">
    <source>
        <dbReference type="ARBA" id="ARBA00022833"/>
    </source>
</evidence>
<dbReference type="InterPro" id="IPR013083">
    <property type="entry name" value="Znf_RING/FYVE/PHD"/>
</dbReference>
<evidence type="ECO:0000259" key="5">
    <source>
        <dbReference type="PROSITE" id="PS50089"/>
    </source>
</evidence>
<dbReference type="SUPFAM" id="SSF57924">
    <property type="entry name" value="Inhibitor of apoptosis (IAP) repeat"/>
    <property type="match status" value="2"/>
</dbReference>
<protein>
    <submittedName>
        <fullName evidence="6">Putative death-associated inhibitor of apoptosis 1 isoform x2</fullName>
    </submittedName>
</protein>
<evidence type="ECO:0000256" key="4">
    <source>
        <dbReference type="PROSITE-ProRule" id="PRU00175"/>
    </source>
</evidence>
<dbReference type="Gene3D" id="3.30.40.10">
    <property type="entry name" value="Zinc/RING finger domain, C3HC4 (zinc finger)"/>
    <property type="match status" value="1"/>
</dbReference>
<dbReference type="PANTHER" id="PTHR10044:SF139">
    <property type="entry name" value="DEATH-ASSOCIATED INHIBITOR OF APOPTOSIS 2"/>
    <property type="match status" value="1"/>
</dbReference>
<dbReference type="GO" id="GO:0008270">
    <property type="term" value="F:zinc ion binding"/>
    <property type="evidence" value="ECO:0007669"/>
    <property type="project" value="UniProtKB-KW"/>
</dbReference>
<dbReference type="Pfam" id="PF13920">
    <property type="entry name" value="zf-C3HC4_3"/>
    <property type="match status" value="1"/>
</dbReference>
<comment type="similarity">
    <text evidence="1">Belongs to the IAP family.</text>
</comment>
<dbReference type="PANTHER" id="PTHR10044">
    <property type="entry name" value="INHIBITOR OF APOPTOSIS"/>
    <property type="match status" value="1"/>
</dbReference>
<dbReference type="SMART" id="SM00184">
    <property type="entry name" value="RING"/>
    <property type="match status" value="1"/>
</dbReference>
<sequence length="266" mass="30720">MSGLDLLKESDRLKTFGECKIENIDRASLAKMGFYYDSHDATIKCKFCDLSFKIWRSEYHNPVLFHRVYSPLCVISTRQALRNVPLEVDDLTRIDYGLQHDSHYDRGPNEHMVDLKSRIESFSSWPCGMHTKPEDLASAGFYYSGRGDIVFCFVCGLKINQWKLWDDPFEKHAKLSRCCPYLIAIKGQEYIKDILQSEMVKLYELNTQNSDDISQDELCSVCYQRKRTIVCVPCGHFLMCEPCSDSLNKCPYCGKTISKKIQAIIL</sequence>
<evidence type="ECO:0000256" key="2">
    <source>
        <dbReference type="ARBA" id="ARBA00022771"/>
    </source>
</evidence>
<keyword evidence="2 4" id="KW-0479">Metal-binding</keyword>
<evidence type="ECO:0000256" key="1">
    <source>
        <dbReference type="ARBA" id="ARBA00006672"/>
    </source>
</evidence>
<accession>A0A1L8DJA9</accession>
<dbReference type="InterPro" id="IPR001841">
    <property type="entry name" value="Znf_RING"/>
</dbReference>
<dbReference type="InterPro" id="IPR050784">
    <property type="entry name" value="IAP"/>
</dbReference>
<proteinExistence type="inferred from homology"/>
<dbReference type="CDD" id="cd00022">
    <property type="entry name" value="BIR"/>
    <property type="match status" value="1"/>
</dbReference>
<name>A0A1L8DJA9_9DIPT</name>
<dbReference type="Gene3D" id="1.10.1170.10">
    <property type="entry name" value="Inhibitor Of Apoptosis Protein (2mihbC-IAP-1), Chain A"/>
    <property type="match status" value="2"/>
</dbReference>
<dbReference type="EMBL" id="GFDF01007548">
    <property type="protein sequence ID" value="JAV06536.1"/>
    <property type="molecule type" value="Transcribed_RNA"/>
</dbReference>
<dbReference type="SMART" id="SM00238">
    <property type="entry name" value="BIR"/>
    <property type="match status" value="2"/>
</dbReference>
<keyword evidence="2 4" id="KW-0863">Zinc-finger</keyword>
<dbReference type="PROSITE" id="PS01282">
    <property type="entry name" value="BIR_REPEAT_1"/>
    <property type="match status" value="1"/>
</dbReference>
<dbReference type="PROSITE" id="PS50089">
    <property type="entry name" value="ZF_RING_2"/>
    <property type="match status" value="1"/>
</dbReference>
<feature type="domain" description="RING-type" evidence="5">
    <location>
        <begin position="219"/>
        <end position="253"/>
    </location>
</feature>
<dbReference type="PROSITE" id="PS50143">
    <property type="entry name" value="BIR_REPEAT_2"/>
    <property type="match status" value="2"/>
</dbReference>
<keyword evidence="3" id="KW-0862">Zinc</keyword>